<evidence type="ECO:0000259" key="4">
    <source>
        <dbReference type="Pfam" id="PF13193"/>
    </source>
</evidence>
<name>A0A381V5B8_9ZZZZ</name>
<evidence type="ECO:0000259" key="3">
    <source>
        <dbReference type="Pfam" id="PF00501"/>
    </source>
</evidence>
<sequence>MNNKMWTPGQAVKEFARSRPEEVVLICAKNKGGEDKLTRLELDSWSDWLAHKLIERGVSQGDYVAIVFPTCIQHVVATMGTYKAGGTPMPISYRMPPAERDAFLELANPKCILSSVPELSDIIISDMPDFSVYPKELPKTNVPQPTKVLASGGSTGKPKLIISSGAFQYPAGEHPLAQLLQLQPDDMLFSPGPLYHNGPFFFTQIALFHGCRVMLNERFQANRTLDLIENFHPSVLNLVPTMMQRMLRESDFGDRDLSSIRTAWHLAAPCPEWAKIGFIDRFGADAVMELWAATEMTGLTIISGSEWLMHRGSVGKGLLTEFKILDEKRNELPIGEVGEIFSRFSNAPPDYHYLGASQLEMTSDNFASVGDLGHLDKEGYLYLADRRTDMIISGGANIFPAEIEAVISSHEKVRDVAVIGLLDEDLGRKVWAVVQPDDTLDPPDIGELESLCQGQLALYKVPRGFELVSDFPRNEAGKIRRLALREERNSH</sequence>
<dbReference type="Gene3D" id="3.30.300.30">
    <property type="match status" value="1"/>
</dbReference>
<keyword evidence="2" id="KW-0436">Ligase</keyword>
<evidence type="ECO:0000256" key="2">
    <source>
        <dbReference type="ARBA" id="ARBA00022598"/>
    </source>
</evidence>
<organism evidence="5">
    <name type="scientific">marine metagenome</name>
    <dbReference type="NCBI Taxonomy" id="408172"/>
    <lineage>
        <taxon>unclassified sequences</taxon>
        <taxon>metagenomes</taxon>
        <taxon>ecological metagenomes</taxon>
    </lineage>
</organism>
<dbReference type="GO" id="GO:0006631">
    <property type="term" value="P:fatty acid metabolic process"/>
    <property type="evidence" value="ECO:0007669"/>
    <property type="project" value="TreeGrafter"/>
</dbReference>
<dbReference type="EMBL" id="UINC01007895">
    <property type="protein sequence ID" value="SVA35576.1"/>
    <property type="molecule type" value="Genomic_DNA"/>
</dbReference>
<feature type="domain" description="AMP-dependent synthetase/ligase" evidence="3">
    <location>
        <begin position="13"/>
        <end position="343"/>
    </location>
</feature>
<dbReference type="Gene3D" id="3.40.50.12780">
    <property type="entry name" value="N-terminal domain of ligase-like"/>
    <property type="match status" value="1"/>
</dbReference>
<dbReference type="InterPro" id="IPR045851">
    <property type="entry name" value="AMP-bd_C_sf"/>
</dbReference>
<reference evidence="5" key="1">
    <citation type="submission" date="2018-05" db="EMBL/GenBank/DDBJ databases">
        <authorList>
            <person name="Lanie J.A."/>
            <person name="Ng W.-L."/>
            <person name="Kazmierczak K.M."/>
            <person name="Andrzejewski T.M."/>
            <person name="Davidsen T.M."/>
            <person name="Wayne K.J."/>
            <person name="Tettelin H."/>
            <person name="Glass J.I."/>
            <person name="Rusch D."/>
            <person name="Podicherti R."/>
            <person name="Tsui H.-C.T."/>
            <person name="Winkler M.E."/>
        </authorList>
    </citation>
    <scope>NUCLEOTIDE SEQUENCE</scope>
</reference>
<evidence type="ECO:0000256" key="1">
    <source>
        <dbReference type="ARBA" id="ARBA00006432"/>
    </source>
</evidence>
<dbReference type="Pfam" id="PF13193">
    <property type="entry name" value="AMP-binding_C"/>
    <property type="match status" value="1"/>
</dbReference>
<dbReference type="InterPro" id="IPR025110">
    <property type="entry name" value="AMP-bd_C"/>
</dbReference>
<dbReference type="GO" id="GO:0031956">
    <property type="term" value="F:medium-chain fatty acid-CoA ligase activity"/>
    <property type="evidence" value="ECO:0007669"/>
    <property type="project" value="TreeGrafter"/>
</dbReference>
<comment type="similarity">
    <text evidence="1">Belongs to the ATP-dependent AMP-binding enzyme family.</text>
</comment>
<dbReference type="PANTHER" id="PTHR43201">
    <property type="entry name" value="ACYL-COA SYNTHETASE"/>
    <property type="match status" value="1"/>
</dbReference>
<dbReference type="Pfam" id="PF00501">
    <property type="entry name" value="AMP-binding"/>
    <property type="match status" value="1"/>
</dbReference>
<evidence type="ECO:0008006" key="6">
    <source>
        <dbReference type="Google" id="ProtNLM"/>
    </source>
</evidence>
<dbReference type="InterPro" id="IPR000873">
    <property type="entry name" value="AMP-dep_synth/lig_dom"/>
</dbReference>
<protein>
    <recommendedName>
        <fullName evidence="6">AMP-dependent synthetase/ligase domain-containing protein</fullName>
    </recommendedName>
</protein>
<dbReference type="InterPro" id="IPR042099">
    <property type="entry name" value="ANL_N_sf"/>
</dbReference>
<accession>A0A381V5B8</accession>
<dbReference type="PANTHER" id="PTHR43201:SF5">
    <property type="entry name" value="MEDIUM-CHAIN ACYL-COA LIGASE ACSF2, MITOCHONDRIAL"/>
    <property type="match status" value="1"/>
</dbReference>
<gene>
    <name evidence="5" type="ORF">METZ01_LOCUS88430</name>
</gene>
<proteinExistence type="inferred from homology"/>
<feature type="domain" description="AMP-binding enzyme C-terminal" evidence="4">
    <location>
        <begin position="402"/>
        <end position="478"/>
    </location>
</feature>
<dbReference type="SUPFAM" id="SSF56801">
    <property type="entry name" value="Acetyl-CoA synthetase-like"/>
    <property type="match status" value="1"/>
</dbReference>
<dbReference type="AlphaFoldDB" id="A0A381V5B8"/>
<evidence type="ECO:0000313" key="5">
    <source>
        <dbReference type="EMBL" id="SVA35576.1"/>
    </source>
</evidence>